<feature type="domain" description="Ricin B lectin" evidence="3">
    <location>
        <begin position="70"/>
        <end position="142"/>
    </location>
</feature>
<evidence type="ECO:0000256" key="1">
    <source>
        <dbReference type="SAM" id="Phobius"/>
    </source>
</evidence>
<dbReference type="InterPro" id="IPR035992">
    <property type="entry name" value="Ricin_B-like_lectins"/>
</dbReference>
<proteinExistence type="predicted"/>
<sequence>MKIKYGVFLFFIISAHSNLIPNNRVITDSDSTKDFNLIEGITYKVIHSKSGSNLDSNGDGIYISSASNPYQYWSLRKAADDNRYNIVNLKSGMNLDSNGQTAYISAPKHNSIFNPYQHWMFTKIDDDAFNIIHPKSRNLDGNGKNVYISSPGDNSKVNPYQYWLFEPSNYNISATVMDFTYPPDIKDNLDKYKSRVNLLSGNFVFENYANATIEQTIDRIETKSNIYSLEIRKSESFESTKYVGMDFHLGMPILEILGINTRFVGGIKSTFRSNHDEVYRESVSETVSYHIGQKIIVPPLNSVKVNSTIDKVSIHVPFKAKIRINGKADRLDENGRIVSMTDVEINALRCYLRKENYETKNITVEGDYLIVDTSGTLEVEGYGFDTRIETYPIPQTPKDQPSNSNTSYFFLLYIAFIIIIPFIAYFMKTYLNESEGYDRIP</sequence>
<feature type="signal peptide" evidence="2">
    <location>
        <begin position="1"/>
        <end position="17"/>
    </location>
</feature>
<feature type="chain" id="PRO_5001475914" description="Ricin B lectin domain-containing protein" evidence="2">
    <location>
        <begin position="18"/>
        <end position="441"/>
    </location>
</feature>
<accession>A0A015KWX4</accession>
<keyword evidence="1" id="KW-0812">Transmembrane</keyword>
<organism evidence="4 5">
    <name type="scientific">Rhizophagus irregularis (strain DAOM 197198w)</name>
    <name type="common">Glomus intraradices</name>
    <dbReference type="NCBI Taxonomy" id="1432141"/>
    <lineage>
        <taxon>Eukaryota</taxon>
        <taxon>Fungi</taxon>
        <taxon>Fungi incertae sedis</taxon>
        <taxon>Mucoromycota</taxon>
        <taxon>Glomeromycotina</taxon>
        <taxon>Glomeromycetes</taxon>
        <taxon>Glomerales</taxon>
        <taxon>Glomeraceae</taxon>
        <taxon>Rhizophagus</taxon>
    </lineage>
</organism>
<evidence type="ECO:0000256" key="2">
    <source>
        <dbReference type="SAM" id="SignalP"/>
    </source>
</evidence>
<reference evidence="4 5" key="1">
    <citation type="submission" date="2014-02" db="EMBL/GenBank/DDBJ databases">
        <title>Single nucleus genome sequencing reveals high similarity among nuclei of an endomycorrhizal fungus.</title>
        <authorList>
            <person name="Lin K."/>
            <person name="Geurts R."/>
            <person name="Zhang Z."/>
            <person name="Limpens E."/>
            <person name="Saunders D.G."/>
            <person name="Mu D."/>
            <person name="Pang E."/>
            <person name="Cao H."/>
            <person name="Cha H."/>
            <person name="Lin T."/>
            <person name="Zhou Q."/>
            <person name="Shang Y."/>
            <person name="Li Y."/>
            <person name="Ivanov S."/>
            <person name="Sharma T."/>
            <person name="Velzen R.V."/>
            <person name="Ruijter N.D."/>
            <person name="Aanen D.K."/>
            <person name="Win J."/>
            <person name="Kamoun S."/>
            <person name="Bisseling T."/>
            <person name="Huang S."/>
        </authorList>
    </citation>
    <scope>NUCLEOTIDE SEQUENCE [LARGE SCALE GENOMIC DNA]</scope>
    <source>
        <strain evidence="5">DAOM197198w</strain>
    </source>
</reference>
<dbReference type="HOGENOM" id="CLU_046460_0_0_1"/>
<dbReference type="Gene3D" id="2.170.15.10">
    <property type="entry name" value="Proaerolysin, chain A, domain 3"/>
    <property type="match status" value="1"/>
</dbReference>
<dbReference type="SUPFAM" id="SSF56973">
    <property type="entry name" value="Aerolisin/ETX pore-forming domain"/>
    <property type="match status" value="1"/>
</dbReference>
<keyword evidence="2" id="KW-0732">Signal</keyword>
<comment type="caution">
    <text evidence="4">The sequence shown here is derived from an EMBL/GenBank/DDBJ whole genome shotgun (WGS) entry which is preliminary data.</text>
</comment>
<dbReference type="OrthoDB" id="2319667at2759"/>
<name>A0A015KWX4_RHIIW</name>
<gene>
    <name evidence="4" type="ORF">RirG_072790</name>
</gene>
<feature type="transmembrane region" description="Helical" evidence="1">
    <location>
        <begin position="408"/>
        <end position="427"/>
    </location>
</feature>
<keyword evidence="5" id="KW-1185">Reference proteome</keyword>
<keyword evidence="1" id="KW-0472">Membrane</keyword>
<dbReference type="Gene3D" id="2.80.10.50">
    <property type="match status" value="1"/>
</dbReference>
<dbReference type="Proteomes" id="UP000022910">
    <property type="component" value="Unassembled WGS sequence"/>
</dbReference>
<dbReference type="InterPro" id="IPR000772">
    <property type="entry name" value="Ricin_B_lectin"/>
</dbReference>
<dbReference type="EMBL" id="JEMT01015789">
    <property type="protein sequence ID" value="EXX72064.1"/>
    <property type="molecule type" value="Genomic_DNA"/>
</dbReference>
<dbReference type="CDD" id="cd00161">
    <property type="entry name" value="beta-trefoil_Ricin-like"/>
    <property type="match status" value="1"/>
</dbReference>
<evidence type="ECO:0000313" key="4">
    <source>
        <dbReference type="EMBL" id="EXX72064.1"/>
    </source>
</evidence>
<evidence type="ECO:0000313" key="5">
    <source>
        <dbReference type="Proteomes" id="UP000022910"/>
    </source>
</evidence>
<protein>
    <recommendedName>
        <fullName evidence="3">Ricin B lectin domain-containing protein</fullName>
    </recommendedName>
</protein>
<dbReference type="AlphaFoldDB" id="A0A015KWX4"/>
<evidence type="ECO:0000259" key="3">
    <source>
        <dbReference type="Pfam" id="PF14200"/>
    </source>
</evidence>
<dbReference type="SUPFAM" id="SSF50370">
    <property type="entry name" value="Ricin B-like lectins"/>
    <property type="match status" value="1"/>
</dbReference>
<keyword evidence="1" id="KW-1133">Transmembrane helix</keyword>
<dbReference type="Pfam" id="PF14200">
    <property type="entry name" value="RicinB_lectin_2"/>
    <property type="match status" value="1"/>
</dbReference>